<gene>
    <name evidence="1" type="ORF">JOB18_039237</name>
</gene>
<evidence type="ECO:0000313" key="2">
    <source>
        <dbReference type="Proteomes" id="UP000693946"/>
    </source>
</evidence>
<evidence type="ECO:0000313" key="1">
    <source>
        <dbReference type="EMBL" id="KAG7514636.1"/>
    </source>
</evidence>
<dbReference type="EMBL" id="JAGKHQ010000006">
    <property type="protein sequence ID" value="KAG7514636.1"/>
    <property type="molecule type" value="Genomic_DNA"/>
</dbReference>
<accession>A0AAV6SEV8</accession>
<reference evidence="1 2" key="1">
    <citation type="journal article" date="2021" name="Sci. Rep.">
        <title>Chromosome anchoring in Senegalese sole (Solea senegalensis) reveals sex-associated markers and genome rearrangements in flatfish.</title>
        <authorList>
            <person name="Guerrero-Cozar I."/>
            <person name="Gomez-Garrido J."/>
            <person name="Berbel C."/>
            <person name="Martinez-Blanch J.F."/>
            <person name="Alioto T."/>
            <person name="Claros M.G."/>
            <person name="Gagnaire P.A."/>
            <person name="Manchado M."/>
        </authorList>
    </citation>
    <scope>NUCLEOTIDE SEQUENCE [LARGE SCALE GENOMIC DNA]</scope>
    <source>
        <strain evidence="1">Sse05_10M</strain>
    </source>
</reference>
<name>A0AAV6SEV8_SOLSE</name>
<protein>
    <submittedName>
        <fullName evidence="1">Uncharacterized protein</fullName>
    </submittedName>
</protein>
<comment type="caution">
    <text evidence="1">The sequence shown here is derived from an EMBL/GenBank/DDBJ whole genome shotgun (WGS) entry which is preliminary data.</text>
</comment>
<dbReference type="Proteomes" id="UP000693946">
    <property type="component" value="Linkage Group LG14"/>
</dbReference>
<dbReference type="AlphaFoldDB" id="A0AAV6SEV8"/>
<organism evidence="1 2">
    <name type="scientific">Solea senegalensis</name>
    <name type="common">Senegalese sole</name>
    <dbReference type="NCBI Taxonomy" id="28829"/>
    <lineage>
        <taxon>Eukaryota</taxon>
        <taxon>Metazoa</taxon>
        <taxon>Chordata</taxon>
        <taxon>Craniata</taxon>
        <taxon>Vertebrata</taxon>
        <taxon>Euteleostomi</taxon>
        <taxon>Actinopterygii</taxon>
        <taxon>Neopterygii</taxon>
        <taxon>Teleostei</taxon>
        <taxon>Neoteleostei</taxon>
        <taxon>Acanthomorphata</taxon>
        <taxon>Carangaria</taxon>
        <taxon>Pleuronectiformes</taxon>
        <taxon>Pleuronectoidei</taxon>
        <taxon>Soleidae</taxon>
        <taxon>Solea</taxon>
    </lineage>
</organism>
<dbReference type="PANTHER" id="PTHR31025">
    <property type="entry name" value="SI:CH211-196P9.1-RELATED"/>
    <property type="match status" value="1"/>
</dbReference>
<proteinExistence type="predicted"/>
<sequence length="145" mass="16288">MAKTFSIRRQEVVNQEPSVSDLKERWPALFDAAQINQEFRQITTVSLETTFIAKLDHYSSKIMSLLSSRGGAAKVKIQHLQNILLQDNSVEARREVAICGLMVYLREKEDDLFKEEDGDGDITGELMKIVTTQVGIPAAHAKIVL</sequence>
<keyword evidence="2" id="KW-1185">Reference proteome</keyword>
<dbReference type="PANTHER" id="PTHR31025:SF31">
    <property type="entry name" value="SI:CH211-166E11.5"/>
    <property type="match status" value="1"/>
</dbReference>